<evidence type="ECO:0000256" key="6">
    <source>
        <dbReference type="ARBA" id="ARBA00023136"/>
    </source>
</evidence>
<gene>
    <name evidence="9" type="ORF">GU926_02605</name>
</gene>
<dbReference type="KEGG" id="nib:GU926_02605"/>
<evidence type="ECO:0000256" key="1">
    <source>
        <dbReference type="ARBA" id="ARBA00004442"/>
    </source>
</evidence>
<evidence type="ECO:0000256" key="7">
    <source>
        <dbReference type="ARBA" id="ARBA00023237"/>
    </source>
</evidence>
<evidence type="ECO:0000256" key="3">
    <source>
        <dbReference type="ARBA" id="ARBA00022448"/>
    </source>
</evidence>
<dbReference type="GO" id="GO:0009279">
    <property type="term" value="C:cell outer membrane"/>
    <property type="evidence" value="ECO:0007669"/>
    <property type="project" value="UniProtKB-SubCell"/>
</dbReference>
<reference evidence="9 10" key="1">
    <citation type="submission" date="2020-01" db="EMBL/GenBank/DDBJ databases">
        <authorList>
            <person name="Kim M."/>
        </authorList>
    </citation>
    <scope>NUCLEOTIDE SEQUENCE [LARGE SCALE GENOMIC DNA]</scope>
    <source>
        <strain evidence="9 10">BT10</strain>
    </source>
</reference>
<proteinExistence type="inferred from homology"/>
<comment type="similarity">
    <text evidence="2">Belongs to the outer membrane factor (OMF) (TC 1.B.17) family.</text>
</comment>
<protein>
    <submittedName>
        <fullName evidence="9">TolC family protein</fullName>
    </submittedName>
</protein>
<keyword evidence="5" id="KW-0812">Transmembrane</keyword>
<dbReference type="Proteomes" id="UP000464214">
    <property type="component" value="Chromosome"/>
</dbReference>
<dbReference type="GO" id="GO:0015562">
    <property type="term" value="F:efflux transmembrane transporter activity"/>
    <property type="evidence" value="ECO:0007669"/>
    <property type="project" value="InterPro"/>
</dbReference>
<organism evidence="9 10">
    <name type="scientific">Nibribacter ruber</name>
    <dbReference type="NCBI Taxonomy" id="2698458"/>
    <lineage>
        <taxon>Bacteria</taxon>
        <taxon>Pseudomonadati</taxon>
        <taxon>Bacteroidota</taxon>
        <taxon>Cytophagia</taxon>
        <taxon>Cytophagales</taxon>
        <taxon>Hymenobacteraceae</taxon>
        <taxon>Nibribacter</taxon>
    </lineage>
</organism>
<keyword evidence="3" id="KW-0813">Transport</keyword>
<feature type="chain" id="PRO_5027078407" evidence="8">
    <location>
        <begin position="25"/>
        <end position="454"/>
    </location>
</feature>
<keyword evidence="6" id="KW-0472">Membrane</keyword>
<evidence type="ECO:0000313" key="10">
    <source>
        <dbReference type="Proteomes" id="UP000464214"/>
    </source>
</evidence>
<keyword evidence="4" id="KW-1134">Transmembrane beta strand</keyword>
<dbReference type="Gene3D" id="1.20.1600.10">
    <property type="entry name" value="Outer membrane efflux proteins (OEP)"/>
    <property type="match status" value="1"/>
</dbReference>
<dbReference type="AlphaFoldDB" id="A0A6P1P0C4"/>
<keyword evidence="10" id="KW-1185">Reference proteome</keyword>
<dbReference type="GO" id="GO:0015288">
    <property type="term" value="F:porin activity"/>
    <property type="evidence" value="ECO:0007669"/>
    <property type="project" value="TreeGrafter"/>
</dbReference>
<sequence length="454" mass="50724">MRNFSSTVLATLGLVIGSYSYGQAQTATGSETVWTLQQAVDQGVKSNLQVLQRGLSVEEATVNLKQSRNDLLPSLNASASYGYSFGLFNDPVTYESLNAQNQSSNYSVSGSIPLYSGNRLQNSIKQSRLNQQASVLDVEKVKNDVTLDVVQAYMQILLNQELLKTNQERLNLTKLQVERTEKLFKAGSVPESNLLDLNAQMASDELNIITAQNQIELAELNLIQLLNLKEANTATFAIETPSLPDPDQSVIAFNSQQVFEAALERMPEIKSSLLRIQSAQKQLDITRGNYLPTLSLSGNISSRYSKTNLFPDQDPYSQQIRDNFGQFIGLNLNIPIFNSFRVRNNVQLSKVYLNNARINSEIAQNQLNYTIAQAYTDAIGAQKRFVAAKKQLVAFEQAFKNAEIRLNNGLINNVDFNVARNNLVKAQSDIIQAKYDYTFKLKILEFYQGKTITL</sequence>
<evidence type="ECO:0000313" key="9">
    <source>
        <dbReference type="EMBL" id="QHL86392.1"/>
    </source>
</evidence>
<dbReference type="GO" id="GO:1990281">
    <property type="term" value="C:efflux pump complex"/>
    <property type="evidence" value="ECO:0007669"/>
    <property type="project" value="TreeGrafter"/>
</dbReference>
<name>A0A6P1P0C4_9BACT</name>
<dbReference type="PANTHER" id="PTHR30026">
    <property type="entry name" value="OUTER MEMBRANE PROTEIN TOLC"/>
    <property type="match status" value="1"/>
</dbReference>
<keyword evidence="7" id="KW-0998">Cell outer membrane</keyword>
<dbReference type="RefSeq" id="WP_160688736.1">
    <property type="nucleotide sequence ID" value="NZ_CP047897.1"/>
</dbReference>
<dbReference type="PANTHER" id="PTHR30026:SF20">
    <property type="entry name" value="OUTER MEMBRANE PROTEIN TOLC"/>
    <property type="match status" value="1"/>
</dbReference>
<feature type="signal peptide" evidence="8">
    <location>
        <begin position="1"/>
        <end position="24"/>
    </location>
</feature>
<keyword evidence="8" id="KW-0732">Signal</keyword>
<dbReference type="InterPro" id="IPR051906">
    <property type="entry name" value="TolC-like"/>
</dbReference>
<evidence type="ECO:0000256" key="8">
    <source>
        <dbReference type="SAM" id="SignalP"/>
    </source>
</evidence>
<comment type="subcellular location">
    <subcellularLocation>
        <location evidence="1">Cell outer membrane</location>
    </subcellularLocation>
</comment>
<evidence type="ECO:0000256" key="5">
    <source>
        <dbReference type="ARBA" id="ARBA00022692"/>
    </source>
</evidence>
<dbReference type="InterPro" id="IPR003423">
    <property type="entry name" value="OMP_efflux"/>
</dbReference>
<dbReference type="SUPFAM" id="SSF56954">
    <property type="entry name" value="Outer membrane efflux proteins (OEP)"/>
    <property type="match status" value="1"/>
</dbReference>
<dbReference type="Pfam" id="PF02321">
    <property type="entry name" value="OEP"/>
    <property type="match status" value="2"/>
</dbReference>
<accession>A0A6P1P0C4</accession>
<dbReference type="EMBL" id="CP047897">
    <property type="protein sequence ID" value="QHL86392.1"/>
    <property type="molecule type" value="Genomic_DNA"/>
</dbReference>
<evidence type="ECO:0000256" key="2">
    <source>
        <dbReference type="ARBA" id="ARBA00007613"/>
    </source>
</evidence>
<evidence type="ECO:0000256" key="4">
    <source>
        <dbReference type="ARBA" id="ARBA00022452"/>
    </source>
</evidence>